<keyword evidence="2" id="KW-0560">Oxidoreductase</keyword>
<reference evidence="5" key="1">
    <citation type="submission" date="2022-12" db="EMBL/GenBank/DDBJ databases">
        <authorList>
            <person name="Krivoruchko A.V."/>
            <person name="Elkin A."/>
        </authorList>
    </citation>
    <scope>NUCLEOTIDE SEQUENCE</scope>
    <source>
        <strain evidence="5">IEGM 1391</strain>
    </source>
</reference>
<feature type="domain" description="Ketoreductase" evidence="4">
    <location>
        <begin position="6"/>
        <end position="186"/>
    </location>
</feature>
<dbReference type="PANTHER" id="PTHR43976:SF16">
    <property type="entry name" value="SHORT-CHAIN DEHYDROGENASE_REDUCTASE FAMILY PROTEIN"/>
    <property type="match status" value="1"/>
</dbReference>
<dbReference type="SUPFAM" id="SSF51735">
    <property type="entry name" value="NAD(P)-binding Rossmann-fold domains"/>
    <property type="match status" value="1"/>
</dbReference>
<evidence type="ECO:0000259" key="4">
    <source>
        <dbReference type="SMART" id="SM00822"/>
    </source>
</evidence>
<evidence type="ECO:0000256" key="1">
    <source>
        <dbReference type="ARBA" id="ARBA00006484"/>
    </source>
</evidence>
<proteinExistence type="inferred from homology"/>
<evidence type="ECO:0000313" key="6">
    <source>
        <dbReference type="Proteomes" id="UP001081071"/>
    </source>
</evidence>
<dbReference type="Pfam" id="PF00106">
    <property type="entry name" value="adh_short"/>
    <property type="match status" value="1"/>
</dbReference>
<dbReference type="CDD" id="cd05374">
    <property type="entry name" value="17beta-HSD-like_SDR_c"/>
    <property type="match status" value="1"/>
</dbReference>
<comment type="caution">
    <text evidence="5">The sequence shown here is derived from an EMBL/GenBank/DDBJ whole genome shotgun (WGS) entry which is preliminary data.</text>
</comment>
<organism evidence="5 6">
    <name type="scientific">Rhodococcus ruber</name>
    <dbReference type="NCBI Taxonomy" id="1830"/>
    <lineage>
        <taxon>Bacteria</taxon>
        <taxon>Bacillati</taxon>
        <taxon>Actinomycetota</taxon>
        <taxon>Actinomycetes</taxon>
        <taxon>Mycobacteriales</taxon>
        <taxon>Nocardiaceae</taxon>
        <taxon>Rhodococcus</taxon>
    </lineage>
</organism>
<comment type="similarity">
    <text evidence="1 3">Belongs to the short-chain dehydrogenases/reductases (SDR) family.</text>
</comment>
<dbReference type="InterPro" id="IPR057326">
    <property type="entry name" value="KR_dom"/>
</dbReference>
<keyword evidence="6" id="KW-1185">Reference proteome</keyword>
<evidence type="ECO:0000313" key="5">
    <source>
        <dbReference type="EMBL" id="MCZ4521540.1"/>
    </source>
</evidence>
<protein>
    <submittedName>
        <fullName evidence="5">SDR family NAD(P)-dependent oxidoreductase</fullName>
    </submittedName>
</protein>
<name>A0ABT4MND2_9NOCA</name>
<dbReference type="InterPro" id="IPR036291">
    <property type="entry name" value="NAD(P)-bd_dom_sf"/>
</dbReference>
<dbReference type="SMART" id="SM00822">
    <property type="entry name" value="PKS_KR"/>
    <property type="match status" value="1"/>
</dbReference>
<dbReference type="NCBIfam" id="NF006114">
    <property type="entry name" value="PRK08263.1"/>
    <property type="match status" value="1"/>
</dbReference>
<evidence type="ECO:0000256" key="3">
    <source>
        <dbReference type="RuleBase" id="RU000363"/>
    </source>
</evidence>
<dbReference type="RefSeq" id="WP_269607994.1">
    <property type="nucleotide sequence ID" value="NZ_JAPWIJ010000012.1"/>
</dbReference>
<accession>A0ABT4MND2</accession>
<dbReference type="PRINTS" id="PR00080">
    <property type="entry name" value="SDRFAMILY"/>
</dbReference>
<sequence>MAVSNKTWFITGSSKGFGRLWAQAALERGDRVVATARNPADLEPLAAEYGSDVLSIQLDVTDRDAVFATVRQAAEHFGTIDVLINNAGYGHFGMVEELTETEIRSQLETNFFGALWVTQAVLPIMRAQRSGRILQITSEGGVRAFPGIGAYHASKWALEGLSESLWQEVEQFGIQVTNVEPGPYDTDWLATGSRTSAVDSAYDVVRAATAGGFDVGDPAATSAAILQLVDTDRAPHRLFLGKTYNDIVPIYQDRLDTWWRWQPTALAAFGHSAHTATIQGEHL</sequence>
<dbReference type="Proteomes" id="UP001081071">
    <property type="component" value="Unassembled WGS sequence"/>
</dbReference>
<dbReference type="Gene3D" id="3.40.50.720">
    <property type="entry name" value="NAD(P)-binding Rossmann-like Domain"/>
    <property type="match status" value="1"/>
</dbReference>
<evidence type="ECO:0000256" key="2">
    <source>
        <dbReference type="ARBA" id="ARBA00023002"/>
    </source>
</evidence>
<dbReference type="InterPro" id="IPR002347">
    <property type="entry name" value="SDR_fam"/>
</dbReference>
<gene>
    <name evidence="5" type="ORF">O4220_23730</name>
</gene>
<dbReference type="PANTHER" id="PTHR43976">
    <property type="entry name" value="SHORT CHAIN DEHYDROGENASE"/>
    <property type="match status" value="1"/>
</dbReference>
<dbReference type="PRINTS" id="PR00081">
    <property type="entry name" value="GDHRDH"/>
</dbReference>
<dbReference type="EMBL" id="JAPWIJ010000012">
    <property type="protein sequence ID" value="MCZ4521540.1"/>
    <property type="molecule type" value="Genomic_DNA"/>
</dbReference>
<dbReference type="InterPro" id="IPR051911">
    <property type="entry name" value="SDR_oxidoreductase"/>
</dbReference>